<dbReference type="AlphaFoldDB" id="A0A7E4WD75"/>
<sequence>MALHCAKSFANDILGSKAIPITLHRTYAYAVRTKNSTAQRDKLLKLAQERGRDFDVVVNYDEMFTFIQRCVEKAGCVSSQSRAVAEMLLYADERGHFSHGVNRINIYTRDLIAGTTKGNGVPSVLKQKGATAYVDGDNSLGPVVGRFCVEIGTELAKVNGIGIVAARNSNHYGAAGYYANMAAEKGLIGMAFTNSSPCVYPTRSSEKALGSNPISFFAPAINGDGFNLDMATSTVAYGKIEVADRKSKSEVPRGWGADAHGVETSDPSAILGDGGLLPVGGAEERAGYKGTGLCMLVEILCGVLSGAHFGKNVREWKGEPQKADLGQCYIFIDPECFADGFATRLQQFVDETRDLIPVNPNLPVRVPGDFARAHRQLVKEEGGLVYHGSQIEYLKDVAEELHVDLFKYRLFTNKH</sequence>
<dbReference type="InterPro" id="IPR043144">
    <property type="entry name" value="Mal/L-sulf/L-lact_DH-like_ah"/>
</dbReference>
<protein>
    <submittedName>
        <fullName evidence="3">Malate dehydrogenase</fullName>
    </submittedName>
</protein>
<dbReference type="InterPro" id="IPR043143">
    <property type="entry name" value="Mal/L-sulf/L-lact_DH-like_NADP"/>
</dbReference>
<organism evidence="2 3">
    <name type="scientific">Panagrellus redivivus</name>
    <name type="common">Microworm</name>
    <dbReference type="NCBI Taxonomy" id="6233"/>
    <lineage>
        <taxon>Eukaryota</taxon>
        <taxon>Metazoa</taxon>
        <taxon>Ecdysozoa</taxon>
        <taxon>Nematoda</taxon>
        <taxon>Chromadorea</taxon>
        <taxon>Rhabditida</taxon>
        <taxon>Tylenchina</taxon>
        <taxon>Panagrolaimomorpha</taxon>
        <taxon>Panagrolaimoidea</taxon>
        <taxon>Panagrolaimidae</taxon>
        <taxon>Panagrellus</taxon>
    </lineage>
</organism>
<dbReference type="WBParaSite" id="Pan_g9838.t1">
    <property type="protein sequence ID" value="Pan_g9838.t1"/>
    <property type="gene ID" value="Pan_g9838"/>
</dbReference>
<dbReference type="Gene3D" id="3.30.1370.60">
    <property type="entry name" value="Hypothetical oxidoreductase yiak, domain 2"/>
    <property type="match status" value="1"/>
</dbReference>
<proteinExistence type="predicted"/>
<name>A0A7E4WD75_PANRE</name>
<dbReference type="InterPro" id="IPR003767">
    <property type="entry name" value="Malate/L-lactate_DH-like"/>
</dbReference>
<dbReference type="SUPFAM" id="SSF89733">
    <property type="entry name" value="L-sulfolactate dehydrogenase-like"/>
    <property type="match status" value="1"/>
</dbReference>
<evidence type="ECO:0000313" key="2">
    <source>
        <dbReference type="Proteomes" id="UP000492821"/>
    </source>
</evidence>
<dbReference type="PANTHER" id="PTHR11091:SF4">
    <property type="entry name" value="MALATE DEHYDROGENASE"/>
    <property type="match status" value="1"/>
</dbReference>
<dbReference type="InterPro" id="IPR036111">
    <property type="entry name" value="Mal/L-sulfo/L-lacto_DH-like_sf"/>
</dbReference>
<keyword evidence="2" id="KW-1185">Reference proteome</keyword>
<reference evidence="2" key="1">
    <citation type="journal article" date="2013" name="Genetics">
        <title>The draft genome and transcriptome of Panagrellus redivivus are shaped by the harsh demands of a free-living lifestyle.</title>
        <authorList>
            <person name="Srinivasan J."/>
            <person name="Dillman A.R."/>
            <person name="Macchietto M.G."/>
            <person name="Heikkinen L."/>
            <person name="Lakso M."/>
            <person name="Fracchia K.M."/>
            <person name="Antoshechkin I."/>
            <person name="Mortazavi A."/>
            <person name="Wong G."/>
            <person name="Sternberg P.W."/>
        </authorList>
    </citation>
    <scope>NUCLEOTIDE SEQUENCE [LARGE SCALE GENOMIC DNA]</scope>
    <source>
        <strain evidence="2">MT8872</strain>
    </source>
</reference>
<dbReference type="Proteomes" id="UP000492821">
    <property type="component" value="Unassembled WGS sequence"/>
</dbReference>
<reference evidence="3" key="2">
    <citation type="submission" date="2020-10" db="UniProtKB">
        <authorList>
            <consortium name="WormBaseParasite"/>
        </authorList>
    </citation>
    <scope>IDENTIFICATION</scope>
</reference>
<dbReference type="GO" id="GO:0016491">
    <property type="term" value="F:oxidoreductase activity"/>
    <property type="evidence" value="ECO:0007669"/>
    <property type="project" value="UniProtKB-KW"/>
</dbReference>
<dbReference type="PANTHER" id="PTHR11091">
    <property type="entry name" value="OXIDOREDUCTASE-RELATED"/>
    <property type="match status" value="1"/>
</dbReference>
<keyword evidence="1" id="KW-0560">Oxidoreductase</keyword>
<dbReference type="Pfam" id="PF02615">
    <property type="entry name" value="Ldh_2"/>
    <property type="match status" value="1"/>
</dbReference>
<accession>A0A7E4WD75</accession>
<evidence type="ECO:0000256" key="1">
    <source>
        <dbReference type="ARBA" id="ARBA00023002"/>
    </source>
</evidence>
<evidence type="ECO:0000313" key="3">
    <source>
        <dbReference type="WBParaSite" id="Pan_g9838.t1"/>
    </source>
</evidence>
<dbReference type="Gene3D" id="1.10.1530.10">
    <property type="match status" value="1"/>
</dbReference>